<proteinExistence type="predicted"/>
<comment type="caution">
    <text evidence="1">The sequence shown here is derived from an EMBL/GenBank/DDBJ whole genome shotgun (WGS) entry which is preliminary data.</text>
</comment>
<organism evidence="1 2">
    <name type="scientific">Mucilaginibacter polytrichastri</name>
    <dbReference type="NCBI Taxonomy" id="1302689"/>
    <lineage>
        <taxon>Bacteria</taxon>
        <taxon>Pseudomonadati</taxon>
        <taxon>Bacteroidota</taxon>
        <taxon>Sphingobacteriia</taxon>
        <taxon>Sphingobacteriales</taxon>
        <taxon>Sphingobacteriaceae</taxon>
        <taxon>Mucilaginibacter</taxon>
    </lineage>
</organism>
<dbReference type="EMBL" id="MPPL01000003">
    <property type="protein sequence ID" value="OKS84506.1"/>
    <property type="molecule type" value="Genomic_DNA"/>
</dbReference>
<accession>A0A1Q5ZRX3</accession>
<keyword evidence="2" id="KW-1185">Reference proteome</keyword>
<dbReference type="AlphaFoldDB" id="A0A1Q5ZRX3"/>
<gene>
    <name evidence="1" type="ORF">RG47T_5269</name>
</gene>
<sequence>MVKIKDGYVMSAAERAEYERQDALPRKISGRVDYYFKPQTKYPPRIYVFMDAELWRDRNRRPMGLFNAVPFLSRPMNREEIEYHHFNWRLCYHQYEDWAKLRYAEQQEAEELDKEDPGTGTDFLEKLVGFREQFALGGQAMPKPPKETVKPESDESLLLRLLLSKGEELQPKEVFDMLVAEQQGQKRLGILILLREFYQSMVSPDGKKQMPDLETVNKKILRSKERSVRNFVRRVYRKNKLFALDEIRNRYPDYEEVMLLKDVAVKSKKVKRKNHKPMLDLRRCQLEKLSALLRSGDLPEQEYHNVCNRMVMLQNAHDRRLPIPLSVKLQGETLVYDFDWKTRENIVKSFVELANKQGMTHEVLKKRYQEIRSSPNSF</sequence>
<evidence type="ECO:0000313" key="2">
    <source>
        <dbReference type="Proteomes" id="UP000186720"/>
    </source>
</evidence>
<dbReference type="OrthoDB" id="788836at2"/>
<protein>
    <submittedName>
        <fullName evidence="1">Uncharacterized protein</fullName>
    </submittedName>
</protein>
<dbReference type="RefSeq" id="WP_139235707.1">
    <property type="nucleotide sequence ID" value="NZ_FPAM01000008.1"/>
</dbReference>
<evidence type="ECO:0000313" key="1">
    <source>
        <dbReference type="EMBL" id="OKS84506.1"/>
    </source>
</evidence>
<dbReference type="Proteomes" id="UP000186720">
    <property type="component" value="Unassembled WGS sequence"/>
</dbReference>
<dbReference type="STRING" id="1302689.RG47T_5269"/>
<name>A0A1Q5ZRX3_9SPHI</name>
<reference evidence="1 2" key="1">
    <citation type="submission" date="2016-11" db="EMBL/GenBank/DDBJ databases">
        <title>Whole Genome Sequencing of Mucilaginibacter polytrichastri RG4-7(T) isolated from the moss sample.</title>
        <authorList>
            <person name="Li Y."/>
        </authorList>
    </citation>
    <scope>NUCLEOTIDE SEQUENCE [LARGE SCALE GENOMIC DNA]</scope>
    <source>
        <strain evidence="1 2">RG4-7</strain>
    </source>
</reference>